<organism evidence="6 7">
    <name type="scientific">Oculimacula yallundae</name>
    <dbReference type="NCBI Taxonomy" id="86028"/>
    <lineage>
        <taxon>Eukaryota</taxon>
        <taxon>Fungi</taxon>
        <taxon>Dikarya</taxon>
        <taxon>Ascomycota</taxon>
        <taxon>Pezizomycotina</taxon>
        <taxon>Leotiomycetes</taxon>
        <taxon>Helotiales</taxon>
        <taxon>Ploettnerulaceae</taxon>
        <taxon>Oculimacula</taxon>
    </lineage>
</organism>
<sequence>MGFLNSISKIFAPVVVHGPATTTAATTTSPSESDVQGEMIKHEKIEAKLGTKVKNDVAIGQDLESGVARVEAAQAVWGKRGIWIVGAGIAMLMLMLMYELDNTTLSIGAALSTAGVIVFAVVKPPIAKLSNIIGRGETYCFTISCYILFASAKSFGAYATAYIFYCIGQSGTNIMNDIVISDITTAHWRGLAIAASFFPFLFMPWISAFIIASVVAPSGIRWKWGIGILAILMPFCASFIVGTLLYYQHKAKKTGIVIAAREKMSVHDFCSQIDLGGTLLFSIGFTMFLLPMTLAASTPKGWNTPWIAALIALGGVFLIALPFYEQRFAKHPLVPFYYFKDTAIVISGLLLLTDALGFSVTHS</sequence>
<feature type="transmembrane region" description="Helical" evidence="5">
    <location>
        <begin position="81"/>
        <end position="98"/>
    </location>
</feature>
<dbReference type="Proteomes" id="UP001595075">
    <property type="component" value="Unassembled WGS sequence"/>
</dbReference>
<evidence type="ECO:0008006" key="8">
    <source>
        <dbReference type="Google" id="ProtNLM"/>
    </source>
</evidence>
<evidence type="ECO:0000256" key="1">
    <source>
        <dbReference type="ARBA" id="ARBA00004141"/>
    </source>
</evidence>
<evidence type="ECO:0000256" key="2">
    <source>
        <dbReference type="ARBA" id="ARBA00022692"/>
    </source>
</evidence>
<feature type="transmembrane region" description="Helical" evidence="5">
    <location>
        <begin position="104"/>
        <end position="122"/>
    </location>
</feature>
<comment type="caution">
    <text evidence="6">The sequence shown here is derived from an EMBL/GenBank/DDBJ whole genome shotgun (WGS) entry which is preliminary data.</text>
</comment>
<evidence type="ECO:0000313" key="6">
    <source>
        <dbReference type="EMBL" id="KAL2074941.1"/>
    </source>
</evidence>
<keyword evidence="3 5" id="KW-1133">Transmembrane helix</keyword>
<keyword evidence="2 5" id="KW-0812">Transmembrane</keyword>
<accession>A0ABR4D0M7</accession>
<dbReference type="PANTHER" id="PTHR23501">
    <property type="entry name" value="MAJOR FACILITATOR SUPERFAMILY"/>
    <property type="match status" value="1"/>
</dbReference>
<dbReference type="PANTHER" id="PTHR23501:SF200">
    <property type="entry name" value="TRANSPORTER, PUTATIVE (AFU_ORTHOLOGUE AFUA_3G01360)-RELATED"/>
    <property type="match status" value="1"/>
</dbReference>
<feature type="transmembrane region" description="Helical" evidence="5">
    <location>
        <begin position="224"/>
        <end position="247"/>
    </location>
</feature>
<dbReference type="EMBL" id="JAZHXI010000002">
    <property type="protein sequence ID" value="KAL2074941.1"/>
    <property type="molecule type" value="Genomic_DNA"/>
</dbReference>
<evidence type="ECO:0000256" key="4">
    <source>
        <dbReference type="ARBA" id="ARBA00023136"/>
    </source>
</evidence>
<dbReference type="SUPFAM" id="SSF103473">
    <property type="entry name" value="MFS general substrate transporter"/>
    <property type="match status" value="1"/>
</dbReference>
<feature type="transmembrane region" description="Helical" evidence="5">
    <location>
        <begin position="273"/>
        <end position="294"/>
    </location>
</feature>
<dbReference type="InterPro" id="IPR036259">
    <property type="entry name" value="MFS_trans_sf"/>
</dbReference>
<feature type="transmembrane region" description="Helical" evidence="5">
    <location>
        <begin position="306"/>
        <end position="324"/>
    </location>
</feature>
<dbReference type="Gene3D" id="1.20.1250.20">
    <property type="entry name" value="MFS general substrate transporter like domains"/>
    <property type="match status" value="1"/>
</dbReference>
<evidence type="ECO:0000256" key="3">
    <source>
        <dbReference type="ARBA" id="ARBA00022989"/>
    </source>
</evidence>
<name>A0ABR4D0M7_9HELO</name>
<keyword evidence="4 5" id="KW-0472">Membrane</keyword>
<comment type="subcellular location">
    <subcellularLocation>
        <location evidence="1">Membrane</location>
        <topology evidence="1">Multi-pass membrane protein</topology>
    </subcellularLocation>
</comment>
<feature type="transmembrane region" description="Helical" evidence="5">
    <location>
        <begin position="191"/>
        <end position="212"/>
    </location>
</feature>
<reference evidence="6 7" key="1">
    <citation type="journal article" date="2024" name="Commun. Biol.">
        <title>Comparative genomic analysis of thermophilic fungi reveals convergent evolutionary adaptations and gene losses.</title>
        <authorList>
            <person name="Steindorff A.S."/>
            <person name="Aguilar-Pontes M.V."/>
            <person name="Robinson A.J."/>
            <person name="Andreopoulos B."/>
            <person name="LaButti K."/>
            <person name="Kuo A."/>
            <person name="Mondo S."/>
            <person name="Riley R."/>
            <person name="Otillar R."/>
            <person name="Haridas S."/>
            <person name="Lipzen A."/>
            <person name="Grimwood J."/>
            <person name="Schmutz J."/>
            <person name="Clum A."/>
            <person name="Reid I.D."/>
            <person name="Moisan M.C."/>
            <person name="Butler G."/>
            <person name="Nguyen T.T.M."/>
            <person name="Dewar K."/>
            <person name="Conant G."/>
            <person name="Drula E."/>
            <person name="Henrissat B."/>
            <person name="Hansel C."/>
            <person name="Singer S."/>
            <person name="Hutchinson M.I."/>
            <person name="de Vries R.P."/>
            <person name="Natvig D.O."/>
            <person name="Powell A.J."/>
            <person name="Tsang A."/>
            <person name="Grigoriev I.V."/>
        </authorList>
    </citation>
    <scope>NUCLEOTIDE SEQUENCE [LARGE SCALE GENOMIC DNA]</scope>
    <source>
        <strain evidence="6 7">CBS 494.80</strain>
    </source>
</reference>
<keyword evidence="7" id="KW-1185">Reference proteome</keyword>
<evidence type="ECO:0000256" key="5">
    <source>
        <dbReference type="SAM" id="Phobius"/>
    </source>
</evidence>
<protein>
    <recommendedName>
        <fullName evidence="8">MFS general substrate transporter</fullName>
    </recommendedName>
</protein>
<gene>
    <name evidence="6" type="ORF">VTL71DRAFT_8721</name>
</gene>
<feature type="transmembrane region" description="Helical" evidence="5">
    <location>
        <begin position="336"/>
        <end position="360"/>
    </location>
</feature>
<proteinExistence type="predicted"/>
<evidence type="ECO:0000313" key="7">
    <source>
        <dbReference type="Proteomes" id="UP001595075"/>
    </source>
</evidence>